<comment type="caution">
    <text evidence="1">The sequence shown here is derived from an EMBL/GenBank/DDBJ whole genome shotgun (WGS) entry which is preliminary data.</text>
</comment>
<gene>
    <name evidence="1" type="ORF">J2W49_002999</name>
</gene>
<proteinExistence type="predicted"/>
<protein>
    <submittedName>
        <fullName evidence="1">Uncharacterized protein</fullName>
    </submittedName>
</protein>
<accession>A0ABU1WP17</accession>
<sequence length="70" mass="7756">MCDVPLEHLHPGTVAEFAGIALESIFLELLDGPIYAPDKWRGSGFSVRVPLESSCIVGHYHPTIKRDPLR</sequence>
<dbReference type="RefSeq" id="WP_310317616.1">
    <property type="nucleotide sequence ID" value="NZ_JAVDWU010000006.1"/>
</dbReference>
<keyword evidence="2" id="KW-1185">Reference proteome</keyword>
<name>A0ABU1WP17_9BURK</name>
<dbReference type="Proteomes" id="UP001265700">
    <property type="component" value="Unassembled WGS sequence"/>
</dbReference>
<evidence type="ECO:0000313" key="2">
    <source>
        <dbReference type="Proteomes" id="UP001265700"/>
    </source>
</evidence>
<dbReference type="EMBL" id="JAVDWU010000006">
    <property type="protein sequence ID" value="MDR7151026.1"/>
    <property type="molecule type" value="Genomic_DNA"/>
</dbReference>
<reference evidence="1 2" key="1">
    <citation type="submission" date="2023-07" db="EMBL/GenBank/DDBJ databases">
        <title>Sorghum-associated microbial communities from plants grown in Nebraska, USA.</title>
        <authorList>
            <person name="Schachtman D."/>
        </authorList>
    </citation>
    <scope>NUCLEOTIDE SEQUENCE [LARGE SCALE GENOMIC DNA]</scope>
    <source>
        <strain evidence="1 2">4249</strain>
    </source>
</reference>
<evidence type="ECO:0000313" key="1">
    <source>
        <dbReference type="EMBL" id="MDR7151026.1"/>
    </source>
</evidence>
<organism evidence="1 2">
    <name type="scientific">Hydrogenophaga palleronii</name>
    <dbReference type="NCBI Taxonomy" id="65655"/>
    <lineage>
        <taxon>Bacteria</taxon>
        <taxon>Pseudomonadati</taxon>
        <taxon>Pseudomonadota</taxon>
        <taxon>Betaproteobacteria</taxon>
        <taxon>Burkholderiales</taxon>
        <taxon>Comamonadaceae</taxon>
        <taxon>Hydrogenophaga</taxon>
    </lineage>
</organism>